<proteinExistence type="predicted"/>
<reference evidence="3" key="1">
    <citation type="submission" date="2022-10" db="EMBL/GenBank/DDBJ databases">
        <title>Genome assembly of Pristionchus species.</title>
        <authorList>
            <person name="Yoshida K."/>
            <person name="Sommer R.J."/>
        </authorList>
    </citation>
    <scope>NUCLEOTIDE SEQUENCE [LARGE SCALE GENOMIC DNA]</scope>
    <source>
        <strain evidence="3">RS5460</strain>
    </source>
</reference>
<dbReference type="Proteomes" id="UP001328107">
    <property type="component" value="Unassembled WGS sequence"/>
</dbReference>
<keyword evidence="3" id="KW-1185">Reference proteome</keyword>
<reference evidence="1" key="2">
    <citation type="submission" date="2023-06" db="EMBL/GenBank/DDBJ databases">
        <title>Genome assembly of Pristionchus species.</title>
        <authorList>
            <person name="Yoshida K."/>
            <person name="Sommer R.J."/>
        </authorList>
    </citation>
    <scope>NUCLEOTIDE SEQUENCE</scope>
    <source>
        <strain evidence="1">RS5460</strain>
    </source>
</reference>
<name>A0AAN4ZA23_9BILA</name>
<gene>
    <name evidence="1" type="ORF">PMAYCL1PPCAC_07507</name>
    <name evidence="2" type="ORF">PMAYCL1PPCAC_07519</name>
</gene>
<protein>
    <submittedName>
        <fullName evidence="1">Uncharacterized protein</fullName>
    </submittedName>
</protein>
<evidence type="ECO:0000313" key="3">
    <source>
        <dbReference type="Proteomes" id="UP001328107"/>
    </source>
</evidence>
<dbReference type="EMBL" id="BTRK01000002">
    <property type="protein sequence ID" value="GMR37324.1"/>
    <property type="molecule type" value="Genomic_DNA"/>
</dbReference>
<organism evidence="1 3">
    <name type="scientific">Pristionchus mayeri</name>
    <dbReference type="NCBI Taxonomy" id="1317129"/>
    <lineage>
        <taxon>Eukaryota</taxon>
        <taxon>Metazoa</taxon>
        <taxon>Ecdysozoa</taxon>
        <taxon>Nematoda</taxon>
        <taxon>Chromadorea</taxon>
        <taxon>Rhabditida</taxon>
        <taxon>Rhabditina</taxon>
        <taxon>Diplogasteromorpha</taxon>
        <taxon>Diplogasteroidea</taxon>
        <taxon>Neodiplogasteridae</taxon>
        <taxon>Pristionchus</taxon>
    </lineage>
</organism>
<accession>A0AAN4ZA23</accession>
<dbReference type="EMBL" id="BTRK01000002">
    <property type="protein sequence ID" value="GMR37312.1"/>
    <property type="molecule type" value="Genomic_DNA"/>
</dbReference>
<comment type="caution">
    <text evidence="1">The sequence shown here is derived from an EMBL/GenBank/DDBJ whole genome shotgun (WGS) entry which is preliminary data.</text>
</comment>
<evidence type="ECO:0000313" key="2">
    <source>
        <dbReference type="EMBL" id="GMR37324.1"/>
    </source>
</evidence>
<dbReference type="AlphaFoldDB" id="A0AAN4ZA23"/>
<evidence type="ECO:0000313" key="1">
    <source>
        <dbReference type="EMBL" id="GMR37312.1"/>
    </source>
</evidence>
<sequence length="78" mass="9133">MLLVAAFNEVTYDAFHDIDQGRSQRKQQIKNGLMRMMSSLAFVARVQRTKSRRKLRIFMNEVYPSAADEFSFDGYHLV</sequence>